<proteinExistence type="inferred from homology"/>
<name>A0A7G9YZT7_9EURY</name>
<evidence type="ECO:0000256" key="4">
    <source>
        <dbReference type="ARBA" id="ARBA00011155"/>
    </source>
</evidence>
<evidence type="ECO:0000313" key="9">
    <source>
        <dbReference type="EMBL" id="QNO53521.1"/>
    </source>
</evidence>
<keyword evidence="6" id="KW-0808">Transferase</keyword>
<evidence type="ECO:0000256" key="5">
    <source>
        <dbReference type="ARBA" id="ARBA00013271"/>
    </source>
</evidence>
<dbReference type="EC" id="2.8.4.1" evidence="5"/>
<protein>
    <recommendedName>
        <fullName evidence="5">coenzyme-B sulfoethylthiotransferase</fullName>
        <ecNumber evidence="5">2.8.4.1</ecNumber>
    </recommendedName>
</protein>
<comment type="cofactor">
    <cofactor evidence="1">
        <name>coenzyme F430</name>
        <dbReference type="ChEBI" id="CHEBI:60540"/>
    </cofactor>
</comment>
<dbReference type="GO" id="GO:0015948">
    <property type="term" value="P:methanogenesis"/>
    <property type="evidence" value="ECO:0007669"/>
    <property type="project" value="UniProtKB-KW"/>
</dbReference>
<evidence type="ECO:0000256" key="1">
    <source>
        <dbReference type="ARBA" id="ARBA00001952"/>
    </source>
</evidence>
<dbReference type="SUPFAM" id="SSF55088">
    <property type="entry name" value="Methyl-coenzyme M reductase subunits"/>
    <property type="match status" value="1"/>
</dbReference>
<dbReference type="InterPro" id="IPR003178">
    <property type="entry name" value="Me_CoM_Rdtase_gsu"/>
</dbReference>
<keyword evidence="7" id="KW-0484">Methanogenesis</keyword>
<reference evidence="9" key="1">
    <citation type="submission" date="2020-06" db="EMBL/GenBank/DDBJ databases">
        <title>Unique genomic features of the anaerobic methanotrophic archaea.</title>
        <authorList>
            <person name="Chadwick G.L."/>
            <person name="Skennerton C.T."/>
            <person name="Laso-Perez R."/>
            <person name="Leu A.O."/>
            <person name="Speth D.R."/>
            <person name="Yu H."/>
            <person name="Morgan-Lang C."/>
            <person name="Hatzenpichler R."/>
            <person name="Goudeau D."/>
            <person name="Malmstrom R."/>
            <person name="Brazelton W.J."/>
            <person name="Woyke T."/>
            <person name="Hallam S.J."/>
            <person name="Tyson G.W."/>
            <person name="Wegener G."/>
            <person name="Boetius A."/>
            <person name="Orphan V."/>
        </authorList>
    </citation>
    <scope>NUCLEOTIDE SEQUENCE</scope>
</reference>
<comment type="subunit">
    <text evidence="4">MCR is a hexamer of two alpha, two beta, and two gamma chains, forming a dimer of heterotrimers.</text>
</comment>
<accession>A0A7G9YZT7</accession>
<evidence type="ECO:0000256" key="7">
    <source>
        <dbReference type="ARBA" id="ARBA00022994"/>
    </source>
</evidence>
<dbReference type="GO" id="GO:0050524">
    <property type="term" value="F:coenzyme-B sulfoethylthiotransferase activity"/>
    <property type="evidence" value="ECO:0007669"/>
    <property type="project" value="UniProtKB-EC"/>
</dbReference>
<dbReference type="Pfam" id="PF02240">
    <property type="entry name" value="MCR_gamma"/>
    <property type="match status" value="1"/>
</dbReference>
<sequence>MPQFTAGSSYIAENRRKYMDQNYKLEKLRDIEEEDVVRLLAHRTPGEEYKSIHPPLEEMEELECAVREMVEPTEGAKAGDRIRSVQFTDSMQFAPITPRQRAWSAYNRYRGVDIGVSSGGTIIEARERDVEKITKELIDSELYDTARTGLRGRTVYGHAVRLDEHGMMFDALRRWSIDESTGDVKYVKDIIGGTMDKEVVLGKPLPEEELLKRTTMYRNAEGGLWQEEDDPESMDVTAQIHWKRTVGGFQSWKKMSEIKGGKKDVGVGKFKLFVPRGVSSVETLLWRIYYAIVIIRGEIKREQFEYLISERKIFRAKREERDQEYIKTDKILEKIREKEHEKAVKDFGDEEVKRFSEELRKDLGDELYNLFKKAWI</sequence>
<gene>
    <name evidence="9" type="ORF">FLCOADKM_00011</name>
</gene>
<organism evidence="9">
    <name type="scientific">Candidatus Methanophagaceae archaeon ANME-1 ERB6</name>
    <dbReference type="NCBI Taxonomy" id="2759912"/>
    <lineage>
        <taxon>Archaea</taxon>
        <taxon>Methanobacteriati</taxon>
        <taxon>Methanobacteriota</taxon>
        <taxon>Stenosarchaea group</taxon>
        <taxon>Methanomicrobia</taxon>
        <taxon>Candidatus Methanophagales</taxon>
        <taxon>Candidatus Methanophagaceae</taxon>
    </lineage>
</organism>
<dbReference type="NCBIfam" id="TIGR03259">
    <property type="entry name" value="met_CoM_red_gam"/>
    <property type="match status" value="1"/>
</dbReference>
<dbReference type="InterPro" id="IPR009024">
    <property type="entry name" value="Me_CoM_Rdtase_Fd-like_fold"/>
</dbReference>
<comment type="pathway">
    <text evidence="2">One-carbon metabolism; methyl-coenzyme M reduction; methane from methyl-coenzyme M: step 1/1.</text>
</comment>
<dbReference type="EMBL" id="MT631544">
    <property type="protein sequence ID" value="QNO53521.1"/>
    <property type="molecule type" value="Genomic_DNA"/>
</dbReference>
<evidence type="ECO:0000256" key="2">
    <source>
        <dbReference type="ARBA" id="ARBA00005149"/>
    </source>
</evidence>
<dbReference type="AlphaFoldDB" id="A0A7G9YZT7"/>
<comment type="similarity">
    <text evidence="3">Belongs to the methyl-coenzyme M reductase gamma subunit family.</text>
</comment>
<dbReference type="UniPathway" id="UPA00646">
    <property type="reaction ID" value="UER00699"/>
</dbReference>
<dbReference type="InterPro" id="IPR036994">
    <property type="entry name" value="Me_CoM_Rdtase_gsu_sf"/>
</dbReference>
<evidence type="ECO:0000256" key="8">
    <source>
        <dbReference type="ARBA" id="ARBA00047772"/>
    </source>
</evidence>
<comment type="catalytic activity">
    <reaction evidence="8">
        <text>coenzyme B + methyl-coenzyme M = methane + coenzyme M-coenzyme B heterodisulfide</text>
        <dbReference type="Rhea" id="RHEA:12532"/>
        <dbReference type="ChEBI" id="CHEBI:16183"/>
        <dbReference type="ChEBI" id="CHEBI:58286"/>
        <dbReference type="ChEBI" id="CHEBI:58411"/>
        <dbReference type="ChEBI" id="CHEBI:58596"/>
        <dbReference type="EC" id="2.8.4.1"/>
    </reaction>
    <physiologicalReaction direction="left-to-right" evidence="8">
        <dbReference type="Rhea" id="RHEA:12533"/>
    </physiologicalReaction>
</comment>
<dbReference type="Gene3D" id="3.90.320.20">
    <property type="entry name" value="Methyl-coenzyme M reductase, gamma subunit"/>
    <property type="match status" value="1"/>
</dbReference>
<evidence type="ECO:0000256" key="3">
    <source>
        <dbReference type="ARBA" id="ARBA00008740"/>
    </source>
</evidence>
<evidence type="ECO:0000256" key="6">
    <source>
        <dbReference type="ARBA" id="ARBA00022679"/>
    </source>
</evidence>